<organism evidence="2 3">
    <name type="scientific">Colocasia esculenta</name>
    <name type="common">Wild taro</name>
    <name type="synonym">Arum esculentum</name>
    <dbReference type="NCBI Taxonomy" id="4460"/>
    <lineage>
        <taxon>Eukaryota</taxon>
        <taxon>Viridiplantae</taxon>
        <taxon>Streptophyta</taxon>
        <taxon>Embryophyta</taxon>
        <taxon>Tracheophyta</taxon>
        <taxon>Spermatophyta</taxon>
        <taxon>Magnoliopsida</taxon>
        <taxon>Liliopsida</taxon>
        <taxon>Araceae</taxon>
        <taxon>Aroideae</taxon>
        <taxon>Colocasieae</taxon>
        <taxon>Colocasia</taxon>
    </lineage>
</organism>
<dbReference type="EMBL" id="NMUH01001179">
    <property type="protein sequence ID" value="MQL89794.1"/>
    <property type="molecule type" value="Genomic_DNA"/>
</dbReference>
<keyword evidence="1" id="KW-0472">Membrane</keyword>
<evidence type="ECO:0000313" key="2">
    <source>
        <dbReference type="EMBL" id="MQL89794.1"/>
    </source>
</evidence>
<gene>
    <name evidence="2" type="ORF">Taro_022382</name>
</gene>
<comment type="caution">
    <text evidence="2">The sequence shown here is derived from an EMBL/GenBank/DDBJ whole genome shotgun (WGS) entry which is preliminary data.</text>
</comment>
<dbReference type="Proteomes" id="UP000652761">
    <property type="component" value="Unassembled WGS sequence"/>
</dbReference>
<evidence type="ECO:0000313" key="3">
    <source>
        <dbReference type="Proteomes" id="UP000652761"/>
    </source>
</evidence>
<name>A0A843V873_COLES</name>
<keyword evidence="1" id="KW-1133">Transmembrane helix</keyword>
<keyword evidence="3" id="KW-1185">Reference proteome</keyword>
<keyword evidence="1" id="KW-0812">Transmembrane</keyword>
<protein>
    <submittedName>
        <fullName evidence="2">Uncharacterized protein</fullName>
    </submittedName>
</protein>
<accession>A0A843V873</accession>
<proteinExistence type="predicted"/>
<reference evidence="2" key="1">
    <citation type="submission" date="2017-07" db="EMBL/GenBank/DDBJ databases">
        <title>Taro Niue Genome Assembly and Annotation.</title>
        <authorList>
            <person name="Atibalentja N."/>
            <person name="Keating K."/>
            <person name="Fields C.J."/>
        </authorList>
    </citation>
    <scope>NUCLEOTIDE SEQUENCE</scope>
    <source>
        <strain evidence="2">Niue_2</strain>
        <tissue evidence="2">Leaf</tissue>
    </source>
</reference>
<dbReference type="AlphaFoldDB" id="A0A843V873"/>
<evidence type="ECO:0000256" key="1">
    <source>
        <dbReference type="SAM" id="Phobius"/>
    </source>
</evidence>
<sequence length="224" mass="24199">MLLLLVWLVRSGGFSQNGALVVLVEVLSGPACISSTVLLAAVFPLMVRVLWSLGVVHSGEGSSQDRPLSFLVEVLPRAGSHCFGCLCSLPVEMSNRRCRLDCLCYSLLGRFRSSRCALSRASGCCVGQLVSLFVSKFSRPCWWTLCVPRVRVRALPDGGLVSVVGARLAVLPVEASVPHCGLPLARGKDSLCVFFLCFSLPIRLLFGGLFRFLAPGVLSQMVVW</sequence>
<feature type="transmembrane region" description="Helical" evidence="1">
    <location>
        <begin position="191"/>
        <end position="214"/>
    </location>
</feature>